<keyword evidence="1" id="KW-1133">Transmembrane helix</keyword>
<keyword evidence="1" id="KW-0472">Membrane</keyword>
<dbReference type="STRING" id="1300345.LF41_587"/>
<feature type="transmembrane region" description="Helical" evidence="1">
    <location>
        <begin position="158"/>
        <end position="177"/>
    </location>
</feature>
<dbReference type="eggNOG" id="ENOG50335K8">
    <property type="taxonomic scope" value="Bacteria"/>
</dbReference>
<dbReference type="AlphaFoldDB" id="A0A0A2WEC6"/>
<feature type="transmembrane region" description="Helical" evidence="1">
    <location>
        <begin position="124"/>
        <end position="146"/>
    </location>
</feature>
<evidence type="ECO:0000256" key="1">
    <source>
        <dbReference type="SAM" id="Phobius"/>
    </source>
</evidence>
<dbReference type="OrthoDB" id="5984490at2"/>
<feature type="transmembrane region" description="Helical" evidence="1">
    <location>
        <begin position="189"/>
        <end position="206"/>
    </location>
</feature>
<proteinExistence type="predicted"/>
<evidence type="ECO:0000313" key="3">
    <source>
        <dbReference type="Proteomes" id="UP000030518"/>
    </source>
</evidence>
<sequence>MLRWVHIAAGLVAILAGFTALFAKKGSPLHRRAGDVFVVAMITLTTTALYAAAFVHPNRGNVVAALVTLYLVTTSFLTVKRDVAVARGWYVALMLLGLAATARAAWLGMLAVREGGVDHFPAGVFFAFGFVSLAGTLLDGRLLIAGRIEGAQRLVRHLWRMGTGMWIATASLFLGQAKFFPDAMRSSGVLSVPVLVVAGVTLFELVRTIRRKRVAKGRVHAPEGPGLSP</sequence>
<feature type="transmembrane region" description="Helical" evidence="1">
    <location>
        <begin position="91"/>
        <end position="112"/>
    </location>
</feature>
<accession>A0A0A2WEC6</accession>
<feature type="transmembrane region" description="Helical" evidence="1">
    <location>
        <begin position="36"/>
        <end position="56"/>
    </location>
</feature>
<name>A0A0A2WEC6_9GAMM</name>
<dbReference type="Pfam" id="PF10067">
    <property type="entry name" value="DUF2306"/>
    <property type="match status" value="1"/>
</dbReference>
<comment type="caution">
    <text evidence="2">The sequence shown here is derived from an EMBL/GenBank/DDBJ whole genome shotgun (WGS) entry which is preliminary data.</text>
</comment>
<evidence type="ECO:0000313" key="2">
    <source>
        <dbReference type="EMBL" id="KGQ18561.1"/>
    </source>
</evidence>
<gene>
    <name evidence="2" type="ORF">LF41_587</name>
</gene>
<reference evidence="2 3" key="1">
    <citation type="submission" date="2014-09" db="EMBL/GenBank/DDBJ databases">
        <title>Genome sequences of Lysobacter dokdonensis DS-58.</title>
        <authorList>
            <person name="Kim J.F."/>
            <person name="Kwak M.-J."/>
        </authorList>
    </citation>
    <scope>NUCLEOTIDE SEQUENCE [LARGE SCALE GENOMIC DNA]</scope>
    <source>
        <strain evidence="2 3">DS-58</strain>
    </source>
</reference>
<keyword evidence="1" id="KW-0812">Transmembrane</keyword>
<keyword evidence="3" id="KW-1185">Reference proteome</keyword>
<evidence type="ECO:0008006" key="4">
    <source>
        <dbReference type="Google" id="ProtNLM"/>
    </source>
</evidence>
<organism evidence="2 3">
    <name type="scientific">Lysobacter dokdonensis DS-58</name>
    <dbReference type="NCBI Taxonomy" id="1300345"/>
    <lineage>
        <taxon>Bacteria</taxon>
        <taxon>Pseudomonadati</taxon>
        <taxon>Pseudomonadota</taxon>
        <taxon>Gammaproteobacteria</taxon>
        <taxon>Lysobacterales</taxon>
        <taxon>Lysobacteraceae</taxon>
        <taxon>Noviluteimonas</taxon>
    </lineage>
</organism>
<dbReference type="PATRIC" id="fig|1300345.3.peg.2256"/>
<dbReference type="RefSeq" id="WP_052116373.1">
    <property type="nucleotide sequence ID" value="NZ_JRKJ01000018.1"/>
</dbReference>
<feature type="transmembrane region" description="Helical" evidence="1">
    <location>
        <begin position="6"/>
        <end position="24"/>
    </location>
</feature>
<dbReference type="Proteomes" id="UP000030518">
    <property type="component" value="Unassembled WGS sequence"/>
</dbReference>
<protein>
    <recommendedName>
        <fullName evidence="4">Transmembrane protein</fullName>
    </recommendedName>
</protein>
<dbReference type="EMBL" id="JRKJ01000018">
    <property type="protein sequence ID" value="KGQ18561.1"/>
    <property type="molecule type" value="Genomic_DNA"/>
</dbReference>
<dbReference type="InterPro" id="IPR018750">
    <property type="entry name" value="DUF2306_membrane"/>
</dbReference>
<feature type="transmembrane region" description="Helical" evidence="1">
    <location>
        <begin position="62"/>
        <end position="79"/>
    </location>
</feature>